<reference evidence="1 2" key="1">
    <citation type="submission" date="2018-02" db="EMBL/GenBank/DDBJ databases">
        <title>Solimicrobium silvestre gen. nov., sp. nov., isolated from alpine forest soil.</title>
        <authorList>
            <person name="Margesin R."/>
            <person name="Albuquerque L."/>
            <person name="Zhang D.-C."/>
            <person name="Froufe H.J.C."/>
            <person name="Severino R."/>
            <person name="Roxo I."/>
            <person name="Egas C."/>
            <person name="Da Costa M.S."/>
        </authorList>
    </citation>
    <scope>NUCLEOTIDE SEQUENCE [LARGE SCALE GENOMIC DNA]</scope>
    <source>
        <strain evidence="1 2">S20-91</strain>
    </source>
</reference>
<evidence type="ECO:0000313" key="1">
    <source>
        <dbReference type="EMBL" id="PRC91742.1"/>
    </source>
</evidence>
<dbReference type="AlphaFoldDB" id="A0A2S9GVJ3"/>
<dbReference type="Proteomes" id="UP000237839">
    <property type="component" value="Unassembled WGS sequence"/>
</dbReference>
<gene>
    <name evidence="1" type="ORF">S2091_3497</name>
</gene>
<accession>A0A2S9GVJ3</accession>
<comment type="caution">
    <text evidence="1">The sequence shown here is derived from an EMBL/GenBank/DDBJ whole genome shotgun (WGS) entry which is preliminary data.</text>
</comment>
<name>A0A2S9GVJ3_9BURK</name>
<protein>
    <submittedName>
        <fullName evidence="1">Uncharacterized protein</fullName>
    </submittedName>
</protein>
<proteinExistence type="predicted"/>
<sequence length="41" mass="4648">MIPKPSPLSLLWYEVAIICSWLSLQGTYKIKRRLCANALIG</sequence>
<dbReference type="EMBL" id="PUGF01000019">
    <property type="protein sequence ID" value="PRC91742.1"/>
    <property type="molecule type" value="Genomic_DNA"/>
</dbReference>
<keyword evidence="2" id="KW-1185">Reference proteome</keyword>
<organism evidence="1 2">
    <name type="scientific">Solimicrobium silvestre</name>
    <dbReference type="NCBI Taxonomy" id="2099400"/>
    <lineage>
        <taxon>Bacteria</taxon>
        <taxon>Pseudomonadati</taxon>
        <taxon>Pseudomonadota</taxon>
        <taxon>Betaproteobacteria</taxon>
        <taxon>Burkholderiales</taxon>
        <taxon>Oxalobacteraceae</taxon>
        <taxon>Solimicrobium</taxon>
    </lineage>
</organism>
<evidence type="ECO:0000313" key="2">
    <source>
        <dbReference type="Proteomes" id="UP000237839"/>
    </source>
</evidence>